<proteinExistence type="predicted"/>
<protein>
    <recommendedName>
        <fullName evidence="3">HYR domain-containing protein</fullName>
    </recommendedName>
</protein>
<organism evidence="1 2">
    <name type="scientific">Candidatus Opimibacter skivensis</name>
    <dbReference type="NCBI Taxonomy" id="2982028"/>
    <lineage>
        <taxon>Bacteria</taxon>
        <taxon>Pseudomonadati</taxon>
        <taxon>Bacteroidota</taxon>
        <taxon>Saprospiria</taxon>
        <taxon>Saprospirales</taxon>
        <taxon>Saprospiraceae</taxon>
        <taxon>Candidatus Opimibacter</taxon>
    </lineage>
</organism>
<dbReference type="Proteomes" id="UP000808337">
    <property type="component" value="Unassembled WGS sequence"/>
</dbReference>
<name>A0A9D7SXE3_9BACT</name>
<evidence type="ECO:0008006" key="3">
    <source>
        <dbReference type="Google" id="ProtNLM"/>
    </source>
</evidence>
<gene>
    <name evidence="1" type="ORF">IPP15_22030</name>
</gene>
<accession>A0A9D7SXE3</accession>
<sequence length="124" mass="13984">MSPETLVKIPRENPREEILFPEAKASSSCTDKPVSITSVYPEQIFHGPNTVTVNADDGFGHIESCTYILQAEIDPSLDLRTKFIGNYNGTKSTTYYHHFVQTYCLRDFSYLQTTDSDTTSFLST</sequence>
<comment type="caution">
    <text evidence="1">The sequence shown here is derived from an EMBL/GenBank/DDBJ whole genome shotgun (WGS) entry which is preliminary data.</text>
</comment>
<dbReference type="EMBL" id="JADKGY010000032">
    <property type="protein sequence ID" value="MBK9985005.1"/>
    <property type="molecule type" value="Genomic_DNA"/>
</dbReference>
<evidence type="ECO:0000313" key="1">
    <source>
        <dbReference type="EMBL" id="MBK9985005.1"/>
    </source>
</evidence>
<reference evidence="1 2" key="1">
    <citation type="submission" date="2020-10" db="EMBL/GenBank/DDBJ databases">
        <title>Connecting structure to function with the recovery of over 1000 high-quality activated sludge metagenome-assembled genomes encoding full-length rRNA genes using long-read sequencing.</title>
        <authorList>
            <person name="Singleton C.M."/>
            <person name="Petriglieri F."/>
            <person name="Kristensen J.M."/>
            <person name="Kirkegaard R.H."/>
            <person name="Michaelsen T.Y."/>
            <person name="Andersen M.H."/>
            <person name="Karst S.M."/>
            <person name="Dueholm M.S."/>
            <person name="Nielsen P.H."/>
            <person name="Albertsen M."/>
        </authorList>
    </citation>
    <scope>NUCLEOTIDE SEQUENCE [LARGE SCALE GENOMIC DNA]</scope>
    <source>
        <strain evidence="1">Ribe_18-Q3-R11-54_MAXAC.273</strain>
    </source>
</reference>
<dbReference type="AlphaFoldDB" id="A0A9D7SXE3"/>
<evidence type="ECO:0000313" key="2">
    <source>
        <dbReference type="Proteomes" id="UP000808337"/>
    </source>
</evidence>